<organism evidence="1 2">
    <name type="scientific">Longispora fulva</name>
    <dbReference type="NCBI Taxonomy" id="619741"/>
    <lineage>
        <taxon>Bacteria</taxon>
        <taxon>Bacillati</taxon>
        <taxon>Actinomycetota</taxon>
        <taxon>Actinomycetes</taxon>
        <taxon>Micromonosporales</taxon>
        <taxon>Micromonosporaceae</taxon>
        <taxon>Longispora</taxon>
    </lineage>
</organism>
<accession>A0A8J7GE66</accession>
<sequence>MVNRVRMYRHWIGCRSPYTRDLEWEHADAVAG</sequence>
<evidence type="ECO:0000313" key="2">
    <source>
        <dbReference type="Proteomes" id="UP000622552"/>
    </source>
</evidence>
<proteinExistence type="predicted"/>
<dbReference type="AlphaFoldDB" id="A0A8J7GE66"/>
<comment type="caution">
    <text evidence="1">The sequence shown here is derived from an EMBL/GenBank/DDBJ whole genome shotgun (WGS) entry which is preliminary data.</text>
</comment>
<evidence type="ECO:0000313" key="1">
    <source>
        <dbReference type="EMBL" id="MBG6134078.1"/>
    </source>
</evidence>
<name>A0A8J7GE66_9ACTN</name>
<dbReference type="Proteomes" id="UP000622552">
    <property type="component" value="Unassembled WGS sequence"/>
</dbReference>
<protein>
    <submittedName>
        <fullName evidence="1">Uncharacterized protein</fullName>
    </submittedName>
</protein>
<keyword evidence="2" id="KW-1185">Reference proteome</keyword>
<dbReference type="EMBL" id="JADOUF010000001">
    <property type="protein sequence ID" value="MBG6134078.1"/>
    <property type="molecule type" value="Genomic_DNA"/>
</dbReference>
<reference evidence="1" key="1">
    <citation type="submission" date="2020-11" db="EMBL/GenBank/DDBJ databases">
        <title>Sequencing the genomes of 1000 actinobacteria strains.</title>
        <authorList>
            <person name="Klenk H.-P."/>
        </authorList>
    </citation>
    <scope>NUCLEOTIDE SEQUENCE</scope>
    <source>
        <strain evidence="1">DSM 45356</strain>
    </source>
</reference>
<gene>
    <name evidence="1" type="ORF">IW245_000272</name>
</gene>